<proteinExistence type="predicted"/>
<gene>
    <name evidence="2" type="ORF">IPOD504_LOCUS3400</name>
</gene>
<evidence type="ECO:0000256" key="1">
    <source>
        <dbReference type="SAM" id="MobiDB-lite"/>
    </source>
</evidence>
<evidence type="ECO:0000313" key="2">
    <source>
        <dbReference type="EMBL" id="CAH2041773.1"/>
    </source>
</evidence>
<dbReference type="Proteomes" id="UP000837857">
    <property type="component" value="Chromosome 13"/>
</dbReference>
<protein>
    <submittedName>
        <fullName evidence="2">Uncharacterized protein</fullName>
    </submittedName>
</protein>
<name>A0ABN8HV66_9NEOP</name>
<feature type="non-terminal residue" evidence="2">
    <location>
        <position position="1"/>
    </location>
</feature>
<keyword evidence="3" id="KW-1185">Reference proteome</keyword>
<accession>A0ABN8HV66</accession>
<reference evidence="2" key="1">
    <citation type="submission" date="2022-03" db="EMBL/GenBank/DDBJ databases">
        <authorList>
            <person name="Martin H S."/>
        </authorList>
    </citation>
    <scope>NUCLEOTIDE SEQUENCE</scope>
</reference>
<evidence type="ECO:0000313" key="3">
    <source>
        <dbReference type="Proteomes" id="UP000837857"/>
    </source>
</evidence>
<sequence>MVTTPLAKSDVDSPSARARPSGHYGGGRGHRRYRTQKRNAQKKRQQYSLGDGDPVAQFDVADFLQSYDNAVDGNARYADAAKNDFRRRKSKGYNNFDNFGNPFSVNANDKRGEGWADSAEEDQNNLAEITHTLKSSTESLDDKNFDYRFAAVDETTKENIDRNRNYLPKSIYDGDMIERSQSIHHQQKKGVLKNIRFPFFSRSKPSTFIPTKDRKRKTSKSSKVERTKSMINVNGQVLNDDKENLYASHLASDFFNKIKRSYIEIMCPECKKKYVANPKAVPQSRDVYDKVIHNSRQFFQNQVVGRSNGKDKKDTVSWPDVGRKRRQYYDGGRENKERQLQELEEVARKIESVNCIKGRLLRCADFLRYTFPLRSYQRGNVTQVSNGPRPRYPKAWEGADEEWAIFAGDASRANAVRDTLSIFKCAIKRSRSRRASSDRRQACR</sequence>
<feature type="region of interest" description="Disordered" evidence="1">
    <location>
        <begin position="1"/>
        <end position="53"/>
    </location>
</feature>
<feature type="compositionally biased region" description="Basic residues" evidence="1">
    <location>
        <begin position="28"/>
        <end position="45"/>
    </location>
</feature>
<organism evidence="2 3">
    <name type="scientific">Iphiclides podalirius</name>
    <name type="common">scarce swallowtail</name>
    <dbReference type="NCBI Taxonomy" id="110791"/>
    <lineage>
        <taxon>Eukaryota</taxon>
        <taxon>Metazoa</taxon>
        <taxon>Ecdysozoa</taxon>
        <taxon>Arthropoda</taxon>
        <taxon>Hexapoda</taxon>
        <taxon>Insecta</taxon>
        <taxon>Pterygota</taxon>
        <taxon>Neoptera</taxon>
        <taxon>Endopterygota</taxon>
        <taxon>Lepidoptera</taxon>
        <taxon>Glossata</taxon>
        <taxon>Ditrysia</taxon>
        <taxon>Papilionoidea</taxon>
        <taxon>Papilionidae</taxon>
        <taxon>Papilioninae</taxon>
        <taxon>Iphiclides</taxon>
    </lineage>
</organism>
<dbReference type="EMBL" id="OW152825">
    <property type="protein sequence ID" value="CAH2041773.1"/>
    <property type="molecule type" value="Genomic_DNA"/>
</dbReference>